<dbReference type="GO" id="GO:0050085">
    <property type="term" value="F:mannitol 2-dehydrogenase (NADP+) activity"/>
    <property type="evidence" value="ECO:0007669"/>
    <property type="project" value="UniProtKB-ARBA"/>
</dbReference>
<protein>
    <recommendedName>
        <fullName evidence="7">L-xylulose reductase</fullName>
    </recommendedName>
</protein>
<gene>
    <name evidence="5" type="ORF">BPAE_0079g00190</name>
</gene>
<evidence type="ECO:0000313" key="6">
    <source>
        <dbReference type="Proteomes" id="UP000297910"/>
    </source>
</evidence>
<comment type="similarity">
    <text evidence="1 4">Belongs to the short-chain dehydrogenases/reductases (SDR) family.</text>
</comment>
<dbReference type="PRINTS" id="PR00080">
    <property type="entry name" value="SDRFAMILY"/>
</dbReference>
<dbReference type="InterPro" id="IPR036291">
    <property type="entry name" value="NAD(P)-bd_dom_sf"/>
</dbReference>
<dbReference type="PANTHER" id="PTHR43008:SF13">
    <property type="entry name" value="L-XYLULOSE REDUCTASE-RELATED"/>
    <property type="match status" value="1"/>
</dbReference>
<evidence type="ECO:0000256" key="3">
    <source>
        <dbReference type="ARBA" id="ARBA00023002"/>
    </source>
</evidence>
<evidence type="ECO:0008006" key="7">
    <source>
        <dbReference type="Google" id="ProtNLM"/>
    </source>
</evidence>
<name>A0A4Z1FRF6_9HELO</name>
<dbReference type="Pfam" id="PF00106">
    <property type="entry name" value="adh_short"/>
    <property type="match status" value="1"/>
</dbReference>
<dbReference type="AlphaFoldDB" id="A0A4Z1FRF6"/>
<dbReference type="PROSITE" id="PS00061">
    <property type="entry name" value="ADH_SHORT"/>
    <property type="match status" value="1"/>
</dbReference>
<dbReference type="GO" id="GO:0019594">
    <property type="term" value="P:mannitol metabolic process"/>
    <property type="evidence" value="ECO:0007669"/>
    <property type="project" value="UniProtKB-ARBA"/>
</dbReference>
<dbReference type="PRINTS" id="PR00081">
    <property type="entry name" value="GDHRDH"/>
</dbReference>
<keyword evidence="3" id="KW-0560">Oxidoreductase</keyword>
<accession>A0A4Z1FRF6</accession>
<dbReference type="InterPro" id="IPR002347">
    <property type="entry name" value="SDR_fam"/>
</dbReference>
<sequence length="318" mass="34201">MAGEAMNDGKFKHNLTEAPTYTSKVLPMFSLKGRTAIVSGAGAGIGLAVAHALAEAGANVAIWYNSNKKAIQEAEKIEKEYGVTCKYSHLLESARFTSRLLLTAMGPKGKAYQVNVTSYEAVEQAVNTAVIDLNGRLDIFIANSGIPWIQGPALDGELDHYKKVVTTDLDGTFYCARAAGQHWRRQKKEGTTIDGKKLEGFKYGSFVATASMSGHIVNIPQLQAAYNAAKAGVIHLCKSLAVEWVGFARSNTVSPGYIATEISEFCPPETKATWKDKIPMGREGEAHELKGAFLFLASDASSYCTGTDLICDGGYCLP</sequence>
<dbReference type="InterPro" id="IPR020904">
    <property type="entry name" value="Sc_DH/Rdtase_CS"/>
</dbReference>
<reference evidence="5 6" key="1">
    <citation type="submission" date="2017-12" db="EMBL/GenBank/DDBJ databases">
        <title>Comparative genomics of Botrytis spp.</title>
        <authorList>
            <person name="Valero-Jimenez C.A."/>
            <person name="Tapia P."/>
            <person name="Veloso J."/>
            <person name="Silva-Moreno E."/>
            <person name="Staats M."/>
            <person name="Valdes J.H."/>
            <person name="Van Kan J.A.L."/>
        </authorList>
    </citation>
    <scope>NUCLEOTIDE SEQUENCE [LARGE SCALE GENOMIC DNA]</scope>
    <source>
        <strain evidence="5 6">Bp0003</strain>
    </source>
</reference>
<keyword evidence="6" id="KW-1185">Reference proteome</keyword>
<dbReference type="Gene3D" id="3.40.50.720">
    <property type="entry name" value="NAD(P)-binding Rossmann-like Domain"/>
    <property type="match status" value="1"/>
</dbReference>
<dbReference type="Pfam" id="PF13561">
    <property type="entry name" value="adh_short_C2"/>
    <property type="match status" value="1"/>
</dbReference>
<comment type="caution">
    <text evidence="5">The sequence shown here is derived from an EMBL/GenBank/DDBJ whole genome shotgun (WGS) entry which is preliminary data.</text>
</comment>
<evidence type="ECO:0000256" key="2">
    <source>
        <dbReference type="ARBA" id="ARBA00022857"/>
    </source>
</evidence>
<dbReference type="GO" id="GO:0050664">
    <property type="term" value="F:oxidoreductase activity, acting on NAD(P)H, oxygen as acceptor"/>
    <property type="evidence" value="ECO:0007669"/>
    <property type="project" value="TreeGrafter"/>
</dbReference>
<organism evidence="5 6">
    <name type="scientific">Botrytis paeoniae</name>
    <dbReference type="NCBI Taxonomy" id="278948"/>
    <lineage>
        <taxon>Eukaryota</taxon>
        <taxon>Fungi</taxon>
        <taxon>Dikarya</taxon>
        <taxon>Ascomycota</taxon>
        <taxon>Pezizomycotina</taxon>
        <taxon>Leotiomycetes</taxon>
        <taxon>Helotiales</taxon>
        <taxon>Sclerotiniaceae</taxon>
        <taxon>Botrytis</taxon>
    </lineage>
</organism>
<evidence type="ECO:0000256" key="4">
    <source>
        <dbReference type="RuleBase" id="RU000363"/>
    </source>
</evidence>
<evidence type="ECO:0000313" key="5">
    <source>
        <dbReference type="EMBL" id="TGO25472.1"/>
    </source>
</evidence>
<evidence type="ECO:0000256" key="1">
    <source>
        <dbReference type="ARBA" id="ARBA00006484"/>
    </source>
</evidence>
<dbReference type="EMBL" id="PQXI01000079">
    <property type="protein sequence ID" value="TGO25472.1"/>
    <property type="molecule type" value="Genomic_DNA"/>
</dbReference>
<dbReference type="PANTHER" id="PTHR43008">
    <property type="entry name" value="BENZIL REDUCTASE"/>
    <property type="match status" value="1"/>
</dbReference>
<dbReference type="SUPFAM" id="SSF51735">
    <property type="entry name" value="NAD(P)-binding Rossmann-fold domains"/>
    <property type="match status" value="1"/>
</dbReference>
<proteinExistence type="inferred from homology"/>
<keyword evidence="2" id="KW-0521">NADP</keyword>
<dbReference type="FunFam" id="3.40.50.720:FF:000090">
    <property type="entry name" value="NADP-dependent mannitol dehydrogenase"/>
    <property type="match status" value="1"/>
</dbReference>
<dbReference type="Proteomes" id="UP000297910">
    <property type="component" value="Unassembled WGS sequence"/>
</dbReference>